<proteinExistence type="predicted"/>
<sequence>MKYPVQVNKSYYSLKSYLAPKRLSTYCLLLLEVASLDPKKILEIGPGNYFLTKTLKLLNYNVKTLDLDPQIKPDYVIDVSSDEILNLKKEGFDLVVASQVLEHIQYKDFVKTLRNLRTITPRLLLTLPYARAGAAFLYLEFVVPLLKKRVSLQREFYYKRKRHQFTGEHYWEIGKIGFTLKKIRKDISKAGWKITKSYFNRDHPYHYFLVLNKDE</sequence>
<keyword evidence="1" id="KW-0808">Transferase</keyword>
<comment type="caution">
    <text evidence="1">The sequence shown here is derived from an EMBL/GenBank/DDBJ whole genome shotgun (WGS) entry which is preliminary data.</text>
</comment>
<dbReference type="GO" id="GO:0008168">
    <property type="term" value="F:methyltransferase activity"/>
    <property type="evidence" value="ECO:0007669"/>
    <property type="project" value="UniProtKB-KW"/>
</dbReference>
<evidence type="ECO:0000313" key="2">
    <source>
        <dbReference type="Proteomes" id="UP000228596"/>
    </source>
</evidence>
<dbReference type="EMBL" id="PEZV01000001">
    <property type="protein sequence ID" value="PIT97696.1"/>
    <property type="molecule type" value="Genomic_DNA"/>
</dbReference>
<dbReference type="GO" id="GO:0032259">
    <property type="term" value="P:methylation"/>
    <property type="evidence" value="ECO:0007669"/>
    <property type="project" value="UniProtKB-KW"/>
</dbReference>
<gene>
    <name evidence="1" type="ORF">COT77_00095</name>
</gene>
<dbReference type="InterPro" id="IPR029063">
    <property type="entry name" value="SAM-dependent_MTases_sf"/>
</dbReference>
<name>A0A2M6WY61_9BACT</name>
<accession>A0A2M6WY61</accession>
<protein>
    <submittedName>
        <fullName evidence="1">Methyltransferase type 11</fullName>
    </submittedName>
</protein>
<evidence type="ECO:0000313" key="1">
    <source>
        <dbReference type="EMBL" id="PIT97696.1"/>
    </source>
</evidence>
<keyword evidence="1" id="KW-0489">Methyltransferase</keyword>
<dbReference type="Pfam" id="PF13489">
    <property type="entry name" value="Methyltransf_23"/>
    <property type="match status" value="1"/>
</dbReference>
<organism evidence="1 2">
    <name type="scientific">Candidatus Berkelbacteria bacterium CG10_big_fil_rev_8_21_14_0_10_41_12</name>
    <dbReference type="NCBI Taxonomy" id="1974513"/>
    <lineage>
        <taxon>Bacteria</taxon>
        <taxon>Candidatus Berkelbacteria</taxon>
    </lineage>
</organism>
<reference evidence="2" key="1">
    <citation type="submission" date="2017-09" db="EMBL/GenBank/DDBJ databases">
        <title>Depth-based differentiation of microbial function through sediment-hosted aquifers and enrichment of novel symbionts in the deep terrestrial subsurface.</title>
        <authorList>
            <person name="Probst A.J."/>
            <person name="Ladd B."/>
            <person name="Jarett J.K."/>
            <person name="Geller-Mcgrath D.E."/>
            <person name="Sieber C.M.K."/>
            <person name="Emerson J.B."/>
            <person name="Anantharaman K."/>
            <person name="Thomas B.C."/>
            <person name="Malmstrom R."/>
            <person name="Stieglmeier M."/>
            <person name="Klingl A."/>
            <person name="Woyke T."/>
            <person name="Ryan C.M."/>
            <person name="Banfield J.F."/>
        </authorList>
    </citation>
    <scope>NUCLEOTIDE SEQUENCE [LARGE SCALE GENOMIC DNA]</scope>
</reference>
<dbReference type="AlphaFoldDB" id="A0A2M6WY61"/>
<dbReference type="Proteomes" id="UP000228596">
    <property type="component" value="Unassembled WGS sequence"/>
</dbReference>
<dbReference type="Gene3D" id="3.40.50.150">
    <property type="entry name" value="Vaccinia Virus protein VP39"/>
    <property type="match status" value="1"/>
</dbReference>
<dbReference type="SUPFAM" id="SSF53335">
    <property type="entry name" value="S-adenosyl-L-methionine-dependent methyltransferases"/>
    <property type="match status" value="1"/>
</dbReference>